<dbReference type="EMBL" id="LS974202">
    <property type="protein sequence ID" value="SSC11922.1"/>
    <property type="molecule type" value="Genomic_DNA"/>
</dbReference>
<evidence type="ECO:0000313" key="5">
    <source>
        <dbReference type="EMBL" id="SSC11922.1"/>
    </source>
</evidence>
<dbReference type="SUPFAM" id="SSF46785">
    <property type="entry name" value="Winged helix' DNA-binding domain"/>
    <property type="match status" value="1"/>
</dbReference>
<keyword evidence="2" id="KW-0238">DNA-binding</keyword>
<evidence type="ECO:0000313" key="6">
    <source>
        <dbReference type="Proteomes" id="UP000250796"/>
    </source>
</evidence>
<sequence>MAKRESLYKIIYKQIEQMVQKMSDGTQLPSIEKLCEDYGASRTVIREVITALERDGLVVRRQGLGTFVVKDSGFVHTGIEYLRGLTRIISSSGKTPDLVHDRFREVLADNELAVKLEMPEREKLVLTERVYAADGIPAIFARTYIASERIPGGTEALLRILGQSRAKELVLFDLLEENFKEPIRYAIAEIESKLVDEELARLLDMKPNTSIVLLKEVHRDMNNLPMLYSEDFINTEVFRIHVLRKKI</sequence>
<evidence type="ECO:0000256" key="1">
    <source>
        <dbReference type="ARBA" id="ARBA00023015"/>
    </source>
</evidence>
<keyword evidence="1" id="KW-0805">Transcription regulation</keyword>
<accession>A0A7Z7PN82</accession>
<dbReference type="CDD" id="cd07377">
    <property type="entry name" value="WHTH_GntR"/>
    <property type="match status" value="1"/>
</dbReference>
<dbReference type="RefSeq" id="WP_169698350.1">
    <property type="nucleotide sequence ID" value="NZ_LS974202.1"/>
</dbReference>
<dbReference type="Gene3D" id="3.40.1410.10">
    <property type="entry name" value="Chorismate lyase-like"/>
    <property type="match status" value="1"/>
</dbReference>
<proteinExistence type="predicted"/>
<dbReference type="GO" id="GO:0003677">
    <property type="term" value="F:DNA binding"/>
    <property type="evidence" value="ECO:0007669"/>
    <property type="project" value="UniProtKB-KW"/>
</dbReference>
<evidence type="ECO:0000259" key="4">
    <source>
        <dbReference type="PROSITE" id="PS50949"/>
    </source>
</evidence>
<dbReference type="KEGG" id="minf:MESINF_0473"/>
<reference evidence="5 6" key="1">
    <citation type="submission" date="2017-01" db="EMBL/GenBank/DDBJ databases">
        <authorList>
            <person name="Erauso G."/>
        </authorList>
    </citation>
    <scope>NUCLEOTIDE SEQUENCE [LARGE SCALE GENOMIC DNA]</scope>
    <source>
        <strain evidence="5">MESINF1</strain>
    </source>
</reference>
<dbReference type="InterPro" id="IPR000524">
    <property type="entry name" value="Tscrpt_reg_HTH_GntR"/>
</dbReference>
<dbReference type="PROSITE" id="PS50949">
    <property type="entry name" value="HTH_GNTR"/>
    <property type="match status" value="1"/>
</dbReference>
<dbReference type="Pfam" id="PF00392">
    <property type="entry name" value="GntR"/>
    <property type="match status" value="1"/>
</dbReference>
<dbReference type="SMART" id="SM00345">
    <property type="entry name" value="HTH_GNTR"/>
    <property type="match status" value="1"/>
</dbReference>
<dbReference type="Pfam" id="PF07702">
    <property type="entry name" value="UTRA"/>
    <property type="match status" value="1"/>
</dbReference>
<gene>
    <name evidence="5" type="ORF">MESINF_0473</name>
</gene>
<feature type="domain" description="HTH gntR-type" evidence="4">
    <location>
        <begin position="1"/>
        <end position="71"/>
    </location>
</feature>
<dbReference type="InterPro" id="IPR011663">
    <property type="entry name" value="UTRA"/>
</dbReference>
<protein>
    <submittedName>
        <fullName evidence="5">Transcriptional regulator, GntR family</fullName>
    </submittedName>
</protein>
<dbReference type="AlphaFoldDB" id="A0A7Z7PN82"/>
<organism evidence="5 6">
    <name type="scientific">Mesotoga infera</name>
    <dbReference type="NCBI Taxonomy" id="1236046"/>
    <lineage>
        <taxon>Bacteria</taxon>
        <taxon>Thermotogati</taxon>
        <taxon>Thermotogota</taxon>
        <taxon>Thermotogae</taxon>
        <taxon>Kosmotogales</taxon>
        <taxon>Kosmotogaceae</taxon>
        <taxon>Mesotoga</taxon>
    </lineage>
</organism>
<dbReference type="GO" id="GO:0045892">
    <property type="term" value="P:negative regulation of DNA-templated transcription"/>
    <property type="evidence" value="ECO:0007669"/>
    <property type="project" value="TreeGrafter"/>
</dbReference>
<dbReference type="InterPro" id="IPR028978">
    <property type="entry name" value="Chorismate_lyase_/UTRA_dom_sf"/>
</dbReference>
<keyword evidence="6" id="KW-1185">Reference proteome</keyword>
<dbReference type="PRINTS" id="PR00035">
    <property type="entry name" value="HTHGNTR"/>
</dbReference>
<dbReference type="InterPro" id="IPR050679">
    <property type="entry name" value="Bact_HTH_transcr_reg"/>
</dbReference>
<dbReference type="Proteomes" id="UP000250796">
    <property type="component" value="Chromosome MESINF"/>
</dbReference>
<dbReference type="SUPFAM" id="SSF64288">
    <property type="entry name" value="Chorismate lyase-like"/>
    <property type="match status" value="1"/>
</dbReference>
<dbReference type="Gene3D" id="1.10.10.10">
    <property type="entry name" value="Winged helix-like DNA-binding domain superfamily/Winged helix DNA-binding domain"/>
    <property type="match status" value="1"/>
</dbReference>
<name>A0A7Z7PN82_9BACT</name>
<dbReference type="GO" id="GO:0003700">
    <property type="term" value="F:DNA-binding transcription factor activity"/>
    <property type="evidence" value="ECO:0007669"/>
    <property type="project" value="InterPro"/>
</dbReference>
<evidence type="ECO:0000256" key="2">
    <source>
        <dbReference type="ARBA" id="ARBA00023125"/>
    </source>
</evidence>
<keyword evidence="3" id="KW-0804">Transcription</keyword>
<dbReference type="InterPro" id="IPR036390">
    <property type="entry name" value="WH_DNA-bd_sf"/>
</dbReference>
<dbReference type="PANTHER" id="PTHR44846:SF17">
    <property type="entry name" value="GNTR-FAMILY TRANSCRIPTIONAL REGULATOR"/>
    <property type="match status" value="1"/>
</dbReference>
<evidence type="ECO:0000256" key="3">
    <source>
        <dbReference type="ARBA" id="ARBA00023163"/>
    </source>
</evidence>
<dbReference type="PANTHER" id="PTHR44846">
    <property type="entry name" value="MANNOSYL-D-GLYCERATE TRANSPORT/METABOLISM SYSTEM REPRESSOR MNGR-RELATED"/>
    <property type="match status" value="1"/>
</dbReference>
<dbReference type="SMART" id="SM00866">
    <property type="entry name" value="UTRA"/>
    <property type="match status" value="1"/>
</dbReference>
<dbReference type="InterPro" id="IPR036388">
    <property type="entry name" value="WH-like_DNA-bd_sf"/>
</dbReference>